<organism evidence="1 2">
    <name type="scientific">Staphylococcus phage vB_SscM-1</name>
    <dbReference type="NCBI Taxonomy" id="1868844"/>
    <lineage>
        <taxon>Viruses</taxon>
        <taxon>Duplodnaviria</taxon>
        <taxon>Heunggongvirae</taxon>
        <taxon>Uroviricota</taxon>
        <taxon>Caudoviricetes</taxon>
        <taxon>Herelleviridae</taxon>
        <taxon>Twortvirinae</taxon>
        <taxon>Sciuriunavirus</taxon>
        <taxon>Sciuriunavirus SscM1</taxon>
    </lineage>
</organism>
<sequence length="160" mass="18710">MDIQLDSLDFDKFTIKDKNGNNITISIRDELVINETNIQQEFLNQSGKYAYWANLLEIIRHHSETENIKLESLGSQLNLQVRQQYKASGEKPTKDMVESAIYTDPSYQAQLKEVKKWEYRTKQFQYIVKAFEQRSLMLTQYGADLRKTNAHVGSSNPYSY</sequence>
<name>A0A1X9IA28_9CAUD</name>
<reference evidence="2" key="1">
    <citation type="submission" date="2016-04" db="EMBL/GenBank/DDBJ databases">
        <authorList>
            <person name="Gasior T."/>
        </authorList>
    </citation>
    <scope>NUCLEOTIDE SEQUENCE [LARGE SCALE GENOMIC DNA]</scope>
</reference>
<dbReference type="EMBL" id="KX171212">
    <property type="protein sequence ID" value="ANT44809.1"/>
    <property type="molecule type" value="Genomic_DNA"/>
</dbReference>
<gene>
    <name evidence="1" type="ORF">vB_SscM-1_145</name>
</gene>
<dbReference type="Proteomes" id="UP000224459">
    <property type="component" value="Segment"/>
</dbReference>
<evidence type="ECO:0000313" key="1">
    <source>
        <dbReference type="EMBL" id="ANT44809.1"/>
    </source>
</evidence>
<evidence type="ECO:0000313" key="2">
    <source>
        <dbReference type="Proteomes" id="UP000224459"/>
    </source>
</evidence>
<accession>A0A1X9IA28</accession>
<proteinExistence type="predicted"/>
<protein>
    <submittedName>
        <fullName evidence="1">Uncharacterized protein</fullName>
    </submittedName>
</protein>
<keyword evidence="2" id="KW-1185">Reference proteome</keyword>